<dbReference type="Proteomes" id="UP001159364">
    <property type="component" value="Linkage Group LG10"/>
</dbReference>
<dbReference type="GO" id="GO:0003676">
    <property type="term" value="F:nucleic acid binding"/>
    <property type="evidence" value="ECO:0007669"/>
    <property type="project" value="InterPro"/>
</dbReference>
<evidence type="ECO:0000313" key="5">
    <source>
        <dbReference type="Proteomes" id="UP001159364"/>
    </source>
</evidence>
<evidence type="ECO:0000256" key="2">
    <source>
        <dbReference type="ARBA" id="ARBA00022472"/>
    </source>
</evidence>
<organism evidence="4 5">
    <name type="scientific">Erythroxylum novogranatense</name>
    <dbReference type="NCBI Taxonomy" id="1862640"/>
    <lineage>
        <taxon>Eukaryota</taxon>
        <taxon>Viridiplantae</taxon>
        <taxon>Streptophyta</taxon>
        <taxon>Embryophyta</taxon>
        <taxon>Tracheophyta</taxon>
        <taxon>Spermatophyta</taxon>
        <taxon>Magnoliopsida</taxon>
        <taxon>eudicotyledons</taxon>
        <taxon>Gunneridae</taxon>
        <taxon>Pentapetalae</taxon>
        <taxon>rosids</taxon>
        <taxon>fabids</taxon>
        <taxon>Malpighiales</taxon>
        <taxon>Erythroxylaceae</taxon>
        <taxon>Erythroxylum</taxon>
    </lineage>
</organism>
<keyword evidence="2" id="KW-0805">Transcription regulation</keyword>
<dbReference type="AlphaFoldDB" id="A0AAV8SJW3"/>
<keyword evidence="2" id="KW-0806">Transcription termination</keyword>
<comment type="similarity">
    <text evidence="1">Belongs to the mTERF family.</text>
</comment>
<name>A0AAV8SJW3_9ROSI</name>
<dbReference type="GO" id="GO:0006353">
    <property type="term" value="P:DNA-templated transcription termination"/>
    <property type="evidence" value="ECO:0007669"/>
    <property type="project" value="UniProtKB-KW"/>
</dbReference>
<dbReference type="EMBL" id="JAIWQS010000010">
    <property type="protein sequence ID" value="KAJ8752502.1"/>
    <property type="molecule type" value="Genomic_DNA"/>
</dbReference>
<keyword evidence="2" id="KW-0804">Transcription</keyword>
<reference evidence="4 5" key="1">
    <citation type="submission" date="2021-09" db="EMBL/GenBank/DDBJ databases">
        <title>Genomic insights and catalytic innovation underlie evolution of tropane alkaloids biosynthesis.</title>
        <authorList>
            <person name="Wang Y.-J."/>
            <person name="Tian T."/>
            <person name="Huang J.-P."/>
            <person name="Huang S.-X."/>
        </authorList>
    </citation>
    <scope>NUCLEOTIDE SEQUENCE [LARGE SCALE GENOMIC DNA]</scope>
    <source>
        <strain evidence="4">KIB-2018</strain>
        <tissue evidence="4">Leaf</tissue>
    </source>
</reference>
<sequence>MIVMRSKSHSLLELYSVFLNYGRKLCLERNPVQVSRTFCSSAMSAICSTISQAQVQSGLQQAKDTAEVLKTWGCSEDDVQKLFSSRPSLRTADLAVLQSKLRTLESLGIRSSDLVRIICCRPRLFSCRINNCFNERIDFFMTMFGSRELLRKAIIRNPSLLTYDFHDRIKPVIAQYEALGISKGDLFSLILSRPTLIPRSSFNDEKMEYICKSGTSKDSKMYKYVVSIVGVSRIETIRRKVANIEKFGFSDHEIWSLFGRCPILLTMSVDRVQRNMTFVVAVMKLPAKVVLDYPFLLLSNLECVLKPRILLGKKIQDMQLFPQIIGPLMLRALRMTEERFCKVFVSCHPKGVAEDLMEFYKNAKKVRRLAEASKKCLHEGFPF</sequence>
<dbReference type="Pfam" id="PF02536">
    <property type="entry name" value="mTERF"/>
    <property type="match status" value="1"/>
</dbReference>
<proteinExistence type="inferred from homology"/>
<gene>
    <name evidence="4" type="ORF">K2173_004790</name>
</gene>
<dbReference type="InterPro" id="IPR003690">
    <property type="entry name" value="MTERF"/>
</dbReference>
<dbReference type="Gene3D" id="1.25.70.10">
    <property type="entry name" value="Transcription termination factor 3, mitochondrial"/>
    <property type="match status" value="1"/>
</dbReference>
<dbReference type="PANTHER" id="PTHR13068">
    <property type="entry name" value="CGI-12 PROTEIN-RELATED"/>
    <property type="match status" value="1"/>
</dbReference>
<dbReference type="PANTHER" id="PTHR13068:SF223">
    <property type="entry name" value="MITOCHONDRIAL TRANSCRIPTION TERMINATION FACTOR FAMILY PROTEIN"/>
    <property type="match status" value="1"/>
</dbReference>
<evidence type="ECO:0000256" key="3">
    <source>
        <dbReference type="ARBA" id="ARBA00022946"/>
    </source>
</evidence>
<keyword evidence="5" id="KW-1185">Reference proteome</keyword>
<dbReference type="SMART" id="SM00733">
    <property type="entry name" value="Mterf"/>
    <property type="match status" value="5"/>
</dbReference>
<keyword evidence="3" id="KW-0809">Transit peptide</keyword>
<accession>A0AAV8SJW3</accession>
<dbReference type="InterPro" id="IPR038538">
    <property type="entry name" value="MTERF_sf"/>
</dbReference>
<dbReference type="FunFam" id="1.25.70.10:FF:000026">
    <property type="entry name" value="Mitochondrial transcription termination factor family protein"/>
    <property type="match status" value="1"/>
</dbReference>
<evidence type="ECO:0000256" key="1">
    <source>
        <dbReference type="ARBA" id="ARBA00007692"/>
    </source>
</evidence>
<protein>
    <submittedName>
        <fullName evidence="4">Uncharacterized protein</fullName>
    </submittedName>
</protein>
<evidence type="ECO:0000313" key="4">
    <source>
        <dbReference type="EMBL" id="KAJ8752502.1"/>
    </source>
</evidence>
<comment type="caution">
    <text evidence="4">The sequence shown here is derived from an EMBL/GenBank/DDBJ whole genome shotgun (WGS) entry which is preliminary data.</text>
</comment>